<dbReference type="RefSeq" id="XP_018234238.1">
    <property type="nucleotide sequence ID" value="XM_018378332.1"/>
</dbReference>
<evidence type="ECO:0000313" key="7">
    <source>
        <dbReference type="Proteomes" id="UP000009097"/>
    </source>
</evidence>
<dbReference type="GeneID" id="28943732"/>
<dbReference type="SUPFAM" id="SSF160219">
    <property type="entry name" value="AMPKBI-like"/>
    <property type="match status" value="1"/>
</dbReference>
<feature type="compositionally biased region" description="Polar residues" evidence="4">
    <location>
        <begin position="143"/>
        <end position="153"/>
    </location>
</feature>
<organism evidence="6 7">
    <name type="scientific">Fusarium oxysporum f. sp. lycopersici (strain 4287 / CBS 123668 / FGSC 9935 / NRRL 34936)</name>
    <name type="common">Fusarium vascular wilt of tomato</name>
    <dbReference type="NCBI Taxonomy" id="426428"/>
    <lineage>
        <taxon>Eukaryota</taxon>
        <taxon>Fungi</taxon>
        <taxon>Dikarya</taxon>
        <taxon>Ascomycota</taxon>
        <taxon>Pezizomycotina</taxon>
        <taxon>Sordariomycetes</taxon>
        <taxon>Hypocreomycetidae</taxon>
        <taxon>Hypocreales</taxon>
        <taxon>Nectriaceae</taxon>
        <taxon>Fusarium</taxon>
        <taxon>Fusarium oxysporum species complex</taxon>
    </lineage>
</organism>
<comment type="similarity">
    <text evidence="2">Belongs to the 5'-AMP-activated protein kinase beta subunit family.</text>
</comment>
<dbReference type="GO" id="GO:0019901">
    <property type="term" value="F:protein kinase binding"/>
    <property type="evidence" value="ECO:0007669"/>
    <property type="project" value="TreeGrafter"/>
</dbReference>
<evidence type="ECO:0000313" key="6">
    <source>
        <dbReference type="EMBL" id="KNA96192.1"/>
    </source>
</evidence>
<proteinExistence type="inferred from homology"/>
<protein>
    <recommendedName>
        <fullName evidence="5">Association with the SNF1 complex (ASC) domain-containing protein</fullName>
    </recommendedName>
</protein>
<dbReference type="KEGG" id="fox:FOXG_01486"/>
<dbReference type="OrthoDB" id="531008at2759"/>
<dbReference type="EMBL" id="DS231697">
    <property type="protein sequence ID" value="KNA96192.1"/>
    <property type="molecule type" value="Genomic_DNA"/>
</dbReference>
<dbReference type="GO" id="GO:0031588">
    <property type="term" value="C:nucleotide-activated protein kinase complex"/>
    <property type="evidence" value="ECO:0007669"/>
    <property type="project" value="TreeGrafter"/>
</dbReference>
<dbReference type="Pfam" id="PF16561">
    <property type="entry name" value="AMPK1_CBM"/>
    <property type="match status" value="1"/>
</dbReference>
<dbReference type="InterPro" id="IPR032640">
    <property type="entry name" value="AMPK1_CBM"/>
</dbReference>
<feature type="compositionally biased region" description="Low complexity" evidence="4">
    <location>
        <begin position="1"/>
        <end position="22"/>
    </location>
</feature>
<evidence type="ECO:0000256" key="3">
    <source>
        <dbReference type="ARBA" id="ARBA00022490"/>
    </source>
</evidence>
<dbReference type="SUPFAM" id="SSF81296">
    <property type="entry name" value="E set domains"/>
    <property type="match status" value="1"/>
</dbReference>
<dbReference type="Gene3D" id="2.60.40.10">
    <property type="entry name" value="Immunoglobulins"/>
    <property type="match status" value="1"/>
</dbReference>
<evidence type="ECO:0000259" key="5">
    <source>
        <dbReference type="SMART" id="SM01010"/>
    </source>
</evidence>
<keyword evidence="3" id="KW-0963">Cytoplasm</keyword>
<accession>A0A0J9UBH4</accession>
<dbReference type="InterPro" id="IPR013783">
    <property type="entry name" value="Ig-like_fold"/>
</dbReference>
<evidence type="ECO:0000256" key="1">
    <source>
        <dbReference type="ARBA" id="ARBA00004496"/>
    </source>
</evidence>
<feature type="compositionally biased region" description="Low complexity" evidence="4">
    <location>
        <begin position="340"/>
        <end position="357"/>
    </location>
</feature>
<dbReference type="Gene3D" id="6.20.250.60">
    <property type="match status" value="1"/>
</dbReference>
<dbReference type="PANTHER" id="PTHR10343:SF84">
    <property type="entry name" value="5'-AMP-ACTIVATED PROTEIN KINASE SUBUNIT BETA-1"/>
    <property type="match status" value="1"/>
</dbReference>
<dbReference type="InterPro" id="IPR050827">
    <property type="entry name" value="CRP1_MDG1_kinase"/>
</dbReference>
<reference evidence="6" key="1">
    <citation type="submission" date="2007-04" db="EMBL/GenBank/DDBJ databases">
        <authorList>
            <consortium name="The Broad Institute Genome Sequencing Platform"/>
            <person name="Birren B."/>
            <person name="Lander E."/>
            <person name="Galagan J."/>
            <person name="Nusbaum C."/>
            <person name="Devon K."/>
            <person name="Ma L.-J."/>
            <person name="Jaffe D."/>
            <person name="Butler J."/>
            <person name="Alvarez P."/>
            <person name="Gnerre S."/>
            <person name="Grabherr M."/>
            <person name="Kleber M."/>
            <person name="Mauceli E."/>
            <person name="Brockman W."/>
            <person name="MacCallum I.A."/>
            <person name="Young S."/>
            <person name="LaButti K."/>
            <person name="DeCaprio D."/>
            <person name="Crawford M."/>
            <person name="Koehrsen M."/>
            <person name="Engels R."/>
            <person name="Montgomery P."/>
            <person name="Pearson M."/>
            <person name="Howarth C."/>
            <person name="Larson L."/>
            <person name="White J."/>
            <person name="O'Leary S."/>
            <person name="Kodira C."/>
            <person name="Zeng Q."/>
            <person name="Yandava C."/>
            <person name="Alvarado L."/>
            <person name="Kistler C."/>
            <person name="Shim W.-B."/>
            <person name="Kang S."/>
            <person name="Woloshuk C."/>
        </authorList>
    </citation>
    <scope>NUCLEOTIDE SEQUENCE</scope>
    <source>
        <strain evidence="6">4287</strain>
    </source>
</reference>
<dbReference type="CDD" id="cd02859">
    <property type="entry name" value="E_set_AMPKbeta_like_N"/>
    <property type="match status" value="1"/>
</dbReference>
<dbReference type="Pfam" id="PF04739">
    <property type="entry name" value="AMPKBI"/>
    <property type="match status" value="1"/>
</dbReference>
<comment type="subcellular location">
    <subcellularLocation>
        <location evidence="1">Cytoplasm</location>
    </subcellularLocation>
</comment>
<dbReference type="InterPro" id="IPR006828">
    <property type="entry name" value="ASC_dom"/>
</dbReference>
<dbReference type="InterPro" id="IPR014756">
    <property type="entry name" value="Ig_E-set"/>
</dbReference>
<dbReference type="GO" id="GO:0007165">
    <property type="term" value="P:signal transduction"/>
    <property type="evidence" value="ECO:0007669"/>
    <property type="project" value="UniProtKB-ARBA"/>
</dbReference>
<dbReference type="FunFam" id="2.60.40.10:FF:000562">
    <property type="entry name" value="Snf1 kinase complex beta-subunit Gal83"/>
    <property type="match status" value="1"/>
</dbReference>
<feature type="domain" description="Association with the SNF1 complex (ASC)" evidence="5">
    <location>
        <begin position="370"/>
        <end position="469"/>
    </location>
</feature>
<gene>
    <name evidence="6" type="ORF">FOXG_01486</name>
</gene>
<dbReference type="SMART" id="SM01010">
    <property type="entry name" value="AMPKBI"/>
    <property type="match status" value="1"/>
</dbReference>
<evidence type="ECO:0000256" key="2">
    <source>
        <dbReference type="ARBA" id="ARBA00010926"/>
    </source>
</evidence>
<name>A0A0J9UBH4_FUSO4</name>
<dbReference type="InterPro" id="IPR037256">
    <property type="entry name" value="ASC_dom_sf"/>
</dbReference>
<sequence>MGNNPSSSSKPTTPTTSAPGSAHGHHHGHESPRHHLRKDARNIITGHAHRSAAPPEPSMAQAQGSTVINRPKSLPPTAVSSLSGSPHSNFAAVHKTASSSDAKGIAEKHAAGTPEPKPAESKPAESKPQYRDEPTKPVDVPMESSSLRSHQSAHVNDTALIPNSSITDMYLTRPPRLPLPIDEEVHTPGSPILAPESDLSIPDIEPIDSDTITRKSSALSATTVDEEDGEELRVDKTRPVVQTKLEWLSGGDKVYVTGTIFQWNRKQRLHPIEGRPGCFSTTVYVLPGTHHVRFLVDGIMQTSPDLPTTVDFGNNLVNYIEVSPDDAHKKQVPASPAGPQAEAQVAAAAQTVSQAQEKASKPPPQPKGKPVPPPESYRSQIPQYLVDFDQAEDSQAYQYAVNAIERLPNPPALPGFLSKPILNAATVMTDDNSVLNMPNHTILNHLATSSIKNNILAVSATTRYRNKVCLLCEVPKERMMLTRCSMSQQSSTSPHPQMIDKTRWTNIMIGS</sequence>
<dbReference type="GO" id="GO:0005634">
    <property type="term" value="C:nucleus"/>
    <property type="evidence" value="ECO:0007669"/>
    <property type="project" value="TreeGrafter"/>
</dbReference>
<dbReference type="VEuPathDB" id="FungiDB:FOXG_01486"/>
<feature type="compositionally biased region" description="Basic and acidic residues" evidence="4">
    <location>
        <begin position="117"/>
        <end position="136"/>
    </location>
</feature>
<dbReference type="AlphaFoldDB" id="A0A0J9UBH4"/>
<feature type="region of interest" description="Disordered" evidence="4">
    <location>
        <begin position="1"/>
        <end position="153"/>
    </location>
</feature>
<dbReference type="PANTHER" id="PTHR10343">
    <property type="entry name" value="5'-AMP-ACTIVATED PROTEIN KINASE , BETA SUBUNIT"/>
    <property type="match status" value="1"/>
</dbReference>
<feature type="compositionally biased region" description="Polar residues" evidence="4">
    <location>
        <begin position="78"/>
        <end position="88"/>
    </location>
</feature>
<feature type="compositionally biased region" description="Basic residues" evidence="4">
    <location>
        <begin position="23"/>
        <end position="38"/>
    </location>
</feature>
<dbReference type="GO" id="GO:0005737">
    <property type="term" value="C:cytoplasm"/>
    <property type="evidence" value="ECO:0007669"/>
    <property type="project" value="UniProtKB-SubCell"/>
</dbReference>
<reference evidence="6" key="2">
    <citation type="journal article" date="2010" name="Nature">
        <title>Comparative genomics reveals mobile pathogenicity chromosomes in Fusarium.</title>
        <authorList>
            <person name="Ma L.J."/>
            <person name="van der Does H.C."/>
            <person name="Borkovich K.A."/>
            <person name="Coleman J.J."/>
            <person name="Daboussi M.J."/>
            <person name="Di Pietro A."/>
            <person name="Dufresne M."/>
            <person name="Freitag M."/>
            <person name="Grabherr M."/>
            <person name="Henrissat B."/>
            <person name="Houterman P.M."/>
            <person name="Kang S."/>
            <person name="Shim W.B."/>
            <person name="Woloshuk C."/>
            <person name="Xie X."/>
            <person name="Xu J.R."/>
            <person name="Antoniw J."/>
            <person name="Baker S.E."/>
            <person name="Bluhm B.H."/>
            <person name="Breakspear A."/>
            <person name="Brown D.W."/>
            <person name="Butchko R.A."/>
            <person name="Chapman S."/>
            <person name="Coulson R."/>
            <person name="Coutinho P.M."/>
            <person name="Danchin E.G."/>
            <person name="Diener A."/>
            <person name="Gale L.R."/>
            <person name="Gardiner D.M."/>
            <person name="Goff S."/>
            <person name="Hammond-Kosack K.E."/>
            <person name="Hilburn K."/>
            <person name="Hua-Van A."/>
            <person name="Jonkers W."/>
            <person name="Kazan K."/>
            <person name="Kodira C.D."/>
            <person name="Koehrsen M."/>
            <person name="Kumar L."/>
            <person name="Lee Y.H."/>
            <person name="Li L."/>
            <person name="Manners J.M."/>
            <person name="Miranda-Saavedra D."/>
            <person name="Mukherjee M."/>
            <person name="Park G."/>
            <person name="Park J."/>
            <person name="Park S.Y."/>
            <person name="Proctor R.H."/>
            <person name="Regev A."/>
            <person name="Ruiz-Roldan M.C."/>
            <person name="Sain D."/>
            <person name="Sakthikumar S."/>
            <person name="Sykes S."/>
            <person name="Schwartz D.C."/>
            <person name="Turgeon B.G."/>
            <person name="Wapinski I."/>
            <person name="Yoder O."/>
            <person name="Young S."/>
            <person name="Zeng Q."/>
            <person name="Zhou S."/>
            <person name="Galagan J."/>
            <person name="Cuomo C.A."/>
            <person name="Kistler H.C."/>
            <person name="Rep M."/>
        </authorList>
    </citation>
    <scope>NUCLEOTIDE SEQUENCE [LARGE SCALE GENOMIC DNA]</scope>
    <source>
        <strain evidence="6">4287</strain>
    </source>
</reference>
<dbReference type="Proteomes" id="UP000009097">
    <property type="component" value="Unassembled WGS sequence"/>
</dbReference>
<evidence type="ECO:0000256" key="4">
    <source>
        <dbReference type="SAM" id="MobiDB-lite"/>
    </source>
</evidence>
<feature type="region of interest" description="Disordered" evidence="4">
    <location>
        <begin position="327"/>
        <end position="378"/>
    </location>
</feature>
<feature type="compositionally biased region" description="Pro residues" evidence="4">
    <location>
        <begin position="361"/>
        <end position="375"/>
    </location>
</feature>